<keyword evidence="3 5" id="KW-1133">Transmembrane helix</keyword>
<feature type="transmembrane region" description="Helical" evidence="5">
    <location>
        <begin position="72"/>
        <end position="90"/>
    </location>
</feature>
<evidence type="ECO:0000259" key="6">
    <source>
        <dbReference type="Pfam" id="PF13515"/>
    </source>
</evidence>
<keyword evidence="4 5" id="KW-0472">Membrane</keyword>
<proteinExistence type="predicted"/>
<feature type="transmembrane region" description="Helical" evidence="5">
    <location>
        <begin position="125"/>
        <end position="146"/>
    </location>
</feature>
<keyword evidence="8" id="KW-1185">Reference proteome</keyword>
<evidence type="ECO:0000256" key="3">
    <source>
        <dbReference type="ARBA" id="ARBA00022989"/>
    </source>
</evidence>
<gene>
    <name evidence="7" type="ORF">ACFP57_11315</name>
</gene>
<protein>
    <submittedName>
        <fullName evidence="7">Aromatic acid exporter family protein</fullName>
    </submittedName>
</protein>
<sequence length="386" mass="42019">MPPSEQPRPSSLGGALHDVTLRAFDVSEHAARVGLASQRRRVERWRSRVFMICQTSFTAGTAWFLGQHLLGHPMPFFASVAAIICLGFSFGQRTSRVLQVAVGVFLGVLVGDIFVRLFGTGPLQIMLVCFVAMSIATWINGQVLFINQSGIQAATVMTLMPAPGQGISRWEDALLGCGLALLMALVAPTSPVQRPRQRAAQVLRECSASVRAAHQALRDGDQEQAEAALERARATEKPLSALREATGEGIAVARYSPFLHGHREHVQAIGDLVAPLDRLVRNLRVLARRAVVASWRGDDVPEDYLALLPGLADVIDMCAQEMDARRTPERARSRMVFLAEQSAAVTMHGSLSAVVLLAQVRSMLTDLMELTGLDYADARELLPDLQ</sequence>
<evidence type="ECO:0000256" key="5">
    <source>
        <dbReference type="SAM" id="Phobius"/>
    </source>
</evidence>
<name>A0ABW1X2K0_9ACTN</name>
<evidence type="ECO:0000256" key="1">
    <source>
        <dbReference type="ARBA" id="ARBA00004141"/>
    </source>
</evidence>
<comment type="caution">
    <text evidence="7">The sequence shown here is derived from an EMBL/GenBank/DDBJ whole genome shotgun (WGS) entry which is preliminary data.</text>
</comment>
<dbReference type="Proteomes" id="UP001596266">
    <property type="component" value="Unassembled WGS sequence"/>
</dbReference>
<dbReference type="EMBL" id="JBHSUA010000021">
    <property type="protein sequence ID" value="MFC6397565.1"/>
    <property type="molecule type" value="Genomic_DNA"/>
</dbReference>
<evidence type="ECO:0000256" key="2">
    <source>
        <dbReference type="ARBA" id="ARBA00022692"/>
    </source>
</evidence>
<evidence type="ECO:0000256" key="4">
    <source>
        <dbReference type="ARBA" id="ARBA00023136"/>
    </source>
</evidence>
<dbReference type="InterPro" id="IPR049453">
    <property type="entry name" value="Memb_transporter_dom"/>
</dbReference>
<keyword evidence="2 5" id="KW-0812">Transmembrane</keyword>
<dbReference type="RefSeq" id="WP_343886276.1">
    <property type="nucleotide sequence ID" value="NZ_BAAAKI010000013.1"/>
</dbReference>
<evidence type="ECO:0000313" key="8">
    <source>
        <dbReference type="Proteomes" id="UP001596266"/>
    </source>
</evidence>
<reference evidence="8" key="1">
    <citation type="journal article" date="2019" name="Int. J. Syst. Evol. Microbiol.">
        <title>The Global Catalogue of Microorganisms (GCM) 10K type strain sequencing project: providing services to taxonomists for standard genome sequencing and annotation.</title>
        <authorList>
            <consortium name="The Broad Institute Genomics Platform"/>
            <consortium name="The Broad Institute Genome Sequencing Center for Infectious Disease"/>
            <person name="Wu L."/>
            <person name="Ma J."/>
        </authorList>
    </citation>
    <scope>NUCLEOTIDE SEQUENCE [LARGE SCALE GENOMIC DNA]</scope>
    <source>
        <strain evidence="8">CGMCC 1.15277</strain>
    </source>
</reference>
<dbReference type="Pfam" id="PF13515">
    <property type="entry name" value="FUSC_2"/>
    <property type="match status" value="1"/>
</dbReference>
<feature type="transmembrane region" description="Helical" evidence="5">
    <location>
        <begin position="97"/>
        <end position="119"/>
    </location>
</feature>
<comment type="subcellular location">
    <subcellularLocation>
        <location evidence="1">Membrane</location>
        <topology evidence="1">Multi-pass membrane protein</topology>
    </subcellularLocation>
</comment>
<evidence type="ECO:0000313" key="7">
    <source>
        <dbReference type="EMBL" id="MFC6397565.1"/>
    </source>
</evidence>
<organism evidence="7 8">
    <name type="scientific">Luteococcus sanguinis</name>
    <dbReference type="NCBI Taxonomy" id="174038"/>
    <lineage>
        <taxon>Bacteria</taxon>
        <taxon>Bacillati</taxon>
        <taxon>Actinomycetota</taxon>
        <taxon>Actinomycetes</taxon>
        <taxon>Propionibacteriales</taxon>
        <taxon>Propionibacteriaceae</taxon>
        <taxon>Luteococcus</taxon>
    </lineage>
</organism>
<feature type="domain" description="Integral membrane bound transporter" evidence="6">
    <location>
        <begin position="62"/>
        <end position="183"/>
    </location>
</feature>
<feature type="transmembrane region" description="Helical" evidence="5">
    <location>
        <begin position="49"/>
        <end position="66"/>
    </location>
</feature>
<accession>A0ABW1X2K0</accession>